<organism evidence="1 2">
    <name type="scientific">Triparma columacea</name>
    <dbReference type="NCBI Taxonomy" id="722753"/>
    <lineage>
        <taxon>Eukaryota</taxon>
        <taxon>Sar</taxon>
        <taxon>Stramenopiles</taxon>
        <taxon>Ochrophyta</taxon>
        <taxon>Bolidophyceae</taxon>
        <taxon>Parmales</taxon>
        <taxon>Triparmaceae</taxon>
        <taxon>Triparma</taxon>
    </lineage>
</organism>
<protein>
    <submittedName>
        <fullName evidence="1">Uncharacterized protein</fullName>
    </submittedName>
</protein>
<reference evidence="2" key="1">
    <citation type="journal article" date="2023" name="Commun. Biol.">
        <title>Genome analysis of Parmales, the sister group of diatoms, reveals the evolutionary specialization of diatoms from phago-mixotrophs to photoautotrophs.</title>
        <authorList>
            <person name="Ban H."/>
            <person name="Sato S."/>
            <person name="Yoshikawa S."/>
            <person name="Yamada K."/>
            <person name="Nakamura Y."/>
            <person name="Ichinomiya M."/>
            <person name="Sato N."/>
            <person name="Blanc-Mathieu R."/>
            <person name="Endo H."/>
            <person name="Kuwata A."/>
            <person name="Ogata H."/>
        </authorList>
    </citation>
    <scope>NUCLEOTIDE SEQUENCE [LARGE SCALE GENOMIC DNA]</scope>
</reference>
<comment type="caution">
    <text evidence="1">The sequence shown here is derived from an EMBL/GenBank/DDBJ whole genome shotgun (WGS) entry which is preliminary data.</text>
</comment>
<keyword evidence="2" id="KW-1185">Reference proteome</keyword>
<accession>A0A9W7FYV0</accession>
<name>A0A9W7FYV0_9STRA</name>
<dbReference type="AlphaFoldDB" id="A0A9W7FYV0"/>
<evidence type="ECO:0000313" key="2">
    <source>
        <dbReference type="Proteomes" id="UP001165065"/>
    </source>
</evidence>
<feature type="non-terminal residue" evidence="1">
    <location>
        <position position="1"/>
    </location>
</feature>
<dbReference type="Proteomes" id="UP001165065">
    <property type="component" value="Unassembled WGS sequence"/>
</dbReference>
<dbReference type="EMBL" id="BRYA01000660">
    <property type="protein sequence ID" value="GMI28237.1"/>
    <property type="molecule type" value="Genomic_DNA"/>
</dbReference>
<evidence type="ECO:0000313" key="1">
    <source>
        <dbReference type="EMBL" id="GMI28237.1"/>
    </source>
</evidence>
<sequence length="44" mass="4946">FVLYKVPVPLQEGLALKRSNALGINLTKLRLKLVTRKALTKLID</sequence>
<gene>
    <name evidence="1" type="ORF">TrCOL_g12839</name>
</gene>
<proteinExistence type="predicted"/>